<reference evidence="9" key="1">
    <citation type="submission" date="2011-04" db="EMBL/GenBank/DDBJ databases">
        <title>The complete genome of Treponema brennaborense DSM 12168.</title>
        <authorList>
            <person name="Lucas S."/>
            <person name="Han J."/>
            <person name="Lapidus A."/>
            <person name="Bruce D."/>
            <person name="Goodwin L."/>
            <person name="Pitluck S."/>
            <person name="Peters L."/>
            <person name="Kyrpides N."/>
            <person name="Mavromatis K."/>
            <person name="Ivanova N."/>
            <person name="Mikhailova N."/>
            <person name="Pagani I."/>
            <person name="Teshima H."/>
            <person name="Detter J.C."/>
            <person name="Tapia R."/>
            <person name="Han C."/>
            <person name="Land M."/>
            <person name="Hauser L."/>
            <person name="Markowitz V."/>
            <person name="Cheng J.-F."/>
            <person name="Hugenholtz P."/>
            <person name="Woyke T."/>
            <person name="Wu D."/>
            <person name="Gronow S."/>
            <person name="Wellnitz S."/>
            <person name="Brambilla E."/>
            <person name="Klenk H.-P."/>
            <person name="Eisen J.A."/>
        </authorList>
    </citation>
    <scope>NUCLEOTIDE SEQUENCE [LARGE SCALE GENOMIC DNA]</scope>
    <source>
        <strain evidence="9">DSM 12168 / CIP 105900 / DD5/3</strain>
    </source>
</reference>
<evidence type="ECO:0000313" key="8">
    <source>
        <dbReference type="EMBL" id="AEE16354.1"/>
    </source>
</evidence>
<dbReference type="InterPro" id="IPR015942">
    <property type="entry name" value="Asp/Glu/hydantoin_racemase"/>
</dbReference>
<evidence type="ECO:0000256" key="2">
    <source>
        <dbReference type="ARBA" id="ARBA00013090"/>
    </source>
</evidence>
<dbReference type="STRING" id="906968.Trebr_0918"/>
<evidence type="ECO:0000256" key="4">
    <source>
        <dbReference type="ARBA" id="ARBA00022984"/>
    </source>
</evidence>
<dbReference type="KEGG" id="tbe:Trebr_0918"/>
<dbReference type="Pfam" id="PF01177">
    <property type="entry name" value="Asp_Glu_race"/>
    <property type="match status" value="1"/>
</dbReference>
<accession>F4LJF9</accession>
<dbReference type="InterPro" id="IPR004391">
    <property type="entry name" value="Glu_race"/>
</dbReference>
<keyword evidence="6 7" id="KW-0961">Cell wall biogenesis/degradation</keyword>
<dbReference type="InterPro" id="IPR001920">
    <property type="entry name" value="Asp/Glu_race"/>
</dbReference>
<comment type="function">
    <text evidence="7">Provides the (R)-glutamate required for cell wall biosynthesis.</text>
</comment>
<feature type="binding site" evidence="7">
    <location>
        <begin position="9"/>
        <end position="10"/>
    </location>
    <ligand>
        <name>substrate</name>
    </ligand>
</feature>
<evidence type="ECO:0000313" key="9">
    <source>
        <dbReference type="Proteomes" id="UP000006546"/>
    </source>
</evidence>
<dbReference type="UniPathway" id="UPA00219"/>
<dbReference type="GO" id="GO:0009252">
    <property type="term" value="P:peptidoglycan biosynthetic process"/>
    <property type="evidence" value="ECO:0007669"/>
    <property type="project" value="UniProtKB-UniRule"/>
</dbReference>
<dbReference type="Proteomes" id="UP000006546">
    <property type="component" value="Chromosome"/>
</dbReference>
<comment type="catalytic activity">
    <reaction evidence="1 7">
        <text>L-glutamate = D-glutamate</text>
        <dbReference type="Rhea" id="RHEA:12813"/>
        <dbReference type="ChEBI" id="CHEBI:29985"/>
        <dbReference type="ChEBI" id="CHEBI:29986"/>
        <dbReference type="EC" id="5.1.1.3"/>
    </reaction>
</comment>
<dbReference type="HOGENOM" id="CLU_052344_2_2_12"/>
<evidence type="ECO:0000256" key="3">
    <source>
        <dbReference type="ARBA" id="ARBA00022960"/>
    </source>
</evidence>
<evidence type="ECO:0000256" key="5">
    <source>
        <dbReference type="ARBA" id="ARBA00023235"/>
    </source>
</evidence>
<dbReference type="GO" id="GO:0008881">
    <property type="term" value="F:glutamate racemase activity"/>
    <property type="evidence" value="ECO:0007669"/>
    <property type="project" value="UniProtKB-UniRule"/>
</dbReference>
<dbReference type="EC" id="5.1.1.3" evidence="2 7"/>
<dbReference type="NCBIfam" id="TIGR00067">
    <property type="entry name" value="glut_race"/>
    <property type="match status" value="1"/>
</dbReference>
<dbReference type="GO" id="GO:0071555">
    <property type="term" value="P:cell wall organization"/>
    <property type="evidence" value="ECO:0007669"/>
    <property type="project" value="UniProtKB-KW"/>
</dbReference>
<feature type="binding site" evidence="7">
    <location>
        <begin position="187"/>
        <end position="188"/>
    </location>
    <ligand>
        <name>substrate</name>
    </ligand>
</feature>
<dbReference type="AlphaFoldDB" id="F4LJF9"/>
<feature type="active site" description="Proton donor/acceptor" evidence="7">
    <location>
        <position position="186"/>
    </location>
</feature>
<comment type="pathway">
    <text evidence="7">Cell wall biogenesis; peptidoglycan biosynthesis.</text>
</comment>
<dbReference type="PANTHER" id="PTHR21198">
    <property type="entry name" value="GLUTAMATE RACEMASE"/>
    <property type="match status" value="1"/>
</dbReference>
<gene>
    <name evidence="7" type="primary">murI</name>
    <name evidence="8" type="ordered locus">Trebr_0918</name>
</gene>
<dbReference type="PANTHER" id="PTHR21198:SF2">
    <property type="entry name" value="GLUTAMATE RACEMASE"/>
    <property type="match status" value="1"/>
</dbReference>
<dbReference type="RefSeq" id="WP_013758073.1">
    <property type="nucleotide sequence ID" value="NC_015500.1"/>
</dbReference>
<keyword evidence="3 7" id="KW-0133">Cell shape</keyword>
<organism evidence="8 9">
    <name type="scientific">Treponema brennaborense (strain DSM 12168 / CIP 105900 / DD5/3)</name>
    <dbReference type="NCBI Taxonomy" id="906968"/>
    <lineage>
        <taxon>Bacteria</taxon>
        <taxon>Pseudomonadati</taxon>
        <taxon>Spirochaetota</taxon>
        <taxon>Spirochaetia</taxon>
        <taxon>Spirochaetales</taxon>
        <taxon>Treponemataceae</taxon>
        <taxon>Treponema</taxon>
    </lineage>
</organism>
<keyword evidence="9" id="KW-1185">Reference proteome</keyword>
<keyword evidence="4 7" id="KW-0573">Peptidoglycan synthesis</keyword>
<dbReference type="InterPro" id="IPR018187">
    <property type="entry name" value="Asp/Glu_racemase_AS_1"/>
</dbReference>
<evidence type="ECO:0000256" key="1">
    <source>
        <dbReference type="ARBA" id="ARBA00001602"/>
    </source>
</evidence>
<dbReference type="eggNOG" id="COG0796">
    <property type="taxonomic scope" value="Bacteria"/>
</dbReference>
<feature type="binding site" evidence="7">
    <location>
        <begin position="74"/>
        <end position="75"/>
    </location>
    <ligand>
        <name>substrate</name>
    </ligand>
</feature>
<dbReference type="HAMAP" id="MF_00258">
    <property type="entry name" value="Glu_racemase"/>
    <property type="match status" value="1"/>
</dbReference>
<comment type="similarity">
    <text evidence="7">Belongs to the aspartate/glutamate racemases family.</text>
</comment>
<name>F4LJF9_TREBD</name>
<evidence type="ECO:0000256" key="6">
    <source>
        <dbReference type="ARBA" id="ARBA00023316"/>
    </source>
</evidence>
<protein>
    <recommendedName>
        <fullName evidence="2 7">Glutamate racemase</fullName>
        <ecNumber evidence="2 7">5.1.1.3</ecNumber>
    </recommendedName>
</protein>
<keyword evidence="5 7" id="KW-0413">Isomerase</keyword>
<dbReference type="Gene3D" id="3.40.50.1860">
    <property type="match status" value="2"/>
</dbReference>
<dbReference type="PROSITE" id="PS00923">
    <property type="entry name" value="ASP_GLU_RACEMASE_1"/>
    <property type="match status" value="1"/>
</dbReference>
<evidence type="ECO:0000256" key="7">
    <source>
        <dbReference type="HAMAP-Rule" id="MF_00258"/>
    </source>
</evidence>
<dbReference type="GO" id="GO:0008360">
    <property type="term" value="P:regulation of cell shape"/>
    <property type="evidence" value="ECO:0007669"/>
    <property type="project" value="UniProtKB-KW"/>
</dbReference>
<dbReference type="SUPFAM" id="SSF53681">
    <property type="entry name" value="Aspartate/glutamate racemase"/>
    <property type="match status" value="2"/>
</dbReference>
<feature type="binding site" evidence="7">
    <location>
        <begin position="41"/>
        <end position="42"/>
    </location>
    <ligand>
        <name>substrate</name>
    </ligand>
</feature>
<sequence>MGIDFAFLDSGTGGLPYMRYLKQQCPEARCVYLADTFHFPYGEKSVSQIIRYATDVSDLIIRKWQPKAVVIACNTMSVTALDSLRKRFPQTPFIGTVPAVKQAAACTRNGIIGLLATTRTVRDPYTDALIRKFAPGCTVVRRGDGALIDFIEHRLVSAPDAERKRAVQPAADFFKSHGADTVILGCTHFVHIADDIQEAVGRGVSVIDSRSGVVRQALKVAFTVPRAGKAAEREPLPADGTFFVTGFQAGQDESSYAELCRLYRIPWGGKLSPADYDCTENG</sequence>
<proteinExistence type="inferred from homology"/>
<feature type="active site" description="Proton donor/acceptor" evidence="7">
    <location>
        <position position="73"/>
    </location>
</feature>
<dbReference type="EMBL" id="CP002696">
    <property type="protein sequence ID" value="AEE16354.1"/>
    <property type="molecule type" value="Genomic_DNA"/>
</dbReference>